<evidence type="ECO:0000256" key="1">
    <source>
        <dbReference type="PROSITE-ProRule" id="PRU10141"/>
    </source>
</evidence>
<sequence>MATENNLNNISTENNGGEQMSEYASSGYLRKLEEYLTELKITKFDSSQFNFDNLKVIGQGGFAIVYFVELQGVNCAIKRLKNNIYIDDEIFKRIKRE</sequence>
<keyword evidence="1" id="KW-0547">Nucleotide-binding</keyword>
<dbReference type="EMBL" id="CAJVQB010046854">
    <property type="protein sequence ID" value="CAG8833182.1"/>
    <property type="molecule type" value="Genomic_DNA"/>
</dbReference>
<evidence type="ECO:0000313" key="3">
    <source>
        <dbReference type="Proteomes" id="UP000789901"/>
    </source>
</evidence>
<keyword evidence="3" id="KW-1185">Reference proteome</keyword>
<dbReference type="Proteomes" id="UP000789901">
    <property type="component" value="Unassembled WGS sequence"/>
</dbReference>
<dbReference type="PROSITE" id="PS00107">
    <property type="entry name" value="PROTEIN_KINASE_ATP"/>
    <property type="match status" value="1"/>
</dbReference>
<protein>
    <submittedName>
        <fullName evidence="2">44249_t:CDS:1</fullName>
    </submittedName>
</protein>
<feature type="binding site" evidence="1">
    <location>
        <position position="78"/>
    </location>
    <ligand>
        <name>ATP</name>
        <dbReference type="ChEBI" id="CHEBI:30616"/>
    </ligand>
</feature>
<reference evidence="2 3" key="1">
    <citation type="submission" date="2021-06" db="EMBL/GenBank/DDBJ databases">
        <authorList>
            <person name="Kallberg Y."/>
            <person name="Tangrot J."/>
            <person name="Rosling A."/>
        </authorList>
    </citation>
    <scope>NUCLEOTIDE SEQUENCE [LARGE SCALE GENOMIC DNA]</scope>
    <source>
        <strain evidence="2 3">120-4 pot B 10/14</strain>
    </source>
</reference>
<gene>
    <name evidence="2" type="ORF">GMARGA_LOCUS31423</name>
</gene>
<feature type="non-terminal residue" evidence="2">
    <location>
        <position position="97"/>
    </location>
</feature>
<dbReference type="InterPro" id="IPR011009">
    <property type="entry name" value="Kinase-like_dom_sf"/>
</dbReference>
<comment type="caution">
    <text evidence="2">The sequence shown here is derived from an EMBL/GenBank/DDBJ whole genome shotgun (WGS) entry which is preliminary data.</text>
</comment>
<keyword evidence="1" id="KW-0067">ATP-binding</keyword>
<proteinExistence type="predicted"/>
<dbReference type="InterPro" id="IPR017441">
    <property type="entry name" value="Protein_kinase_ATP_BS"/>
</dbReference>
<dbReference type="SUPFAM" id="SSF56112">
    <property type="entry name" value="Protein kinase-like (PK-like)"/>
    <property type="match status" value="1"/>
</dbReference>
<accession>A0ABN7WIV8</accession>
<dbReference type="Gene3D" id="1.10.510.10">
    <property type="entry name" value="Transferase(Phosphotransferase) domain 1"/>
    <property type="match status" value="1"/>
</dbReference>
<evidence type="ECO:0000313" key="2">
    <source>
        <dbReference type="EMBL" id="CAG8833182.1"/>
    </source>
</evidence>
<organism evidence="2 3">
    <name type="scientific">Gigaspora margarita</name>
    <dbReference type="NCBI Taxonomy" id="4874"/>
    <lineage>
        <taxon>Eukaryota</taxon>
        <taxon>Fungi</taxon>
        <taxon>Fungi incertae sedis</taxon>
        <taxon>Mucoromycota</taxon>
        <taxon>Glomeromycotina</taxon>
        <taxon>Glomeromycetes</taxon>
        <taxon>Diversisporales</taxon>
        <taxon>Gigasporaceae</taxon>
        <taxon>Gigaspora</taxon>
    </lineage>
</organism>
<name>A0ABN7WIV8_GIGMA</name>